<dbReference type="SUPFAM" id="SSF102114">
    <property type="entry name" value="Radical SAM enzymes"/>
    <property type="match status" value="1"/>
</dbReference>
<evidence type="ECO:0000259" key="7">
    <source>
        <dbReference type="PROSITE" id="PS51918"/>
    </source>
</evidence>
<evidence type="ECO:0000256" key="3">
    <source>
        <dbReference type="ARBA" id="ARBA00022723"/>
    </source>
</evidence>
<dbReference type="SMART" id="SM00729">
    <property type="entry name" value="Elp3"/>
    <property type="match status" value="1"/>
</dbReference>
<evidence type="ECO:0000256" key="2">
    <source>
        <dbReference type="ARBA" id="ARBA00022691"/>
    </source>
</evidence>
<dbReference type="AlphaFoldDB" id="A0A831UEF3"/>
<dbReference type="EMBL" id="DSOV01000041">
    <property type="protein sequence ID" value="HEN42500.1"/>
    <property type="molecule type" value="Genomic_DNA"/>
</dbReference>
<dbReference type="InterPro" id="IPR007197">
    <property type="entry name" value="rSAM"/>
</dbReference>
<evidence type="ECO:0000256" key="4">
    <source>
        <dbReference type="ARBA" id="ARBA00023004"/>
    </source>
</evidence>
<comment type="caution">
    <text evidence="8">The sequence shown here is derived from an EMBL/GenBank/DDBJ whole genome shotgun (WGS) entry which is preliminary data.</text>
</comment>
<dbReference type="SFLD" id="SFLDG01123">
    <property type="entry name" value="methyltransferase_(Class_B)"/>
    <property type="match status" value="1"/>
</dbReference>
<proteinExistence type="predicted"/>
<evidence type="ECO:0000256" key="1">
    <source>
        <dbReference type="ARBA" id="ARBA00001966"/>
    </source>
</evidence>
<dbReference type="GO" id="GO:0003824">
    <property type="term" value="F:catalytic activity"/>
    <property type="evidence" value="ECO:0007669"/>
    <property type="project" value="InterPro"/>
</dbReference>
<keyword evidence="2" id="KW-0949">S-adenosyl-L-methionine</keyword>
<evidence type="ECO:0000256" key="5">
    <source>
        <dbReference type="ARBA" id="ARBA00023014"/>
    </source>
</evidence>
<evidence type="ECO:0000313" key="8">
    <source>
        <dbReference type="EMBL" id="HEN42500.1"/>
    </source>
</evidence>
<dbReference type="InterPro" id="IPR006638">
    <property type="entry name" value="Elp3/MiaA/NifB-like_rSAM"/>
</dbReference>
<feature type="domain" description="Radical SAM core" evidence="7">
    <location>
        <begin position="178"/>
        <end position="389"/>
    </location>
</feature>
<feature type="domain" description="B12-binding" evidence="6">
    <location>
        <begin position="1"/>
        <end position="140"/>
    </location>
</feature>
<dbReference type="Pfam" id="PF02310">
    <property type="entry name" value="B12-binding"/>
    <property type="match status" value="1"/>
</dbReference>
<accession>A0A831UEF3</accession>
<keyword evidence="4" id="KW-0408">Iron</keyword>
<dbReference type="InterPro" id="IPR034466">
    <property type="entry name" value="Methyltransferase_Class_B"/>
</dbReference>
<dbReference type="GO" id="GO:0046872">
    <property type="term" value="F:metal ion binding"/>
    <property type="evidence" value="ECO:0007669"/>
    <property type="project" value="UniProtKB-KW"/>
</dbReference>
<dbReference type="CDD" id="cd02068">
    <property type="entry name" value="radical_SAM_B12_BD"/>
    <property type="match status" value="1"/>
</dbReference>
<organism evidence="8">
    <name type="scientific">Geobacter metallireducens</name>
    <dbReference type="NCBI Taxonomy" id="28232"/>
    <lineage>
        <taxon>Bacteria</taxon>
        <taxon>Pseudomonadati</taxon>
        <taxon>Thermodesulfobacteriota</taxon>
        <taxon>Desulfuromonadia</taxon>
        <taxon>Geobacterales</taxon>
        <taxon>Geobacteraceae</taxon>
        <taxon>Geobacter</taxon>
    </lineage>
</organism>
<comment type="cofactor">
    <cofactor evidence="1">
        <name>[4Fe-4S] cluster</name>
        <dbReference type="ChEBI" id="CHEBI:49883"/>
    </cofactor>
</comment>
<dbReference type="GO" id="GO:0005829">
    <property type="term" value="C:cytosol"/>
    <property type="evidence" value="ECO:0007669"/>
    <property type="project" value="TreeGrafter"/>
</dbReference>
<dbReference type="InterPro" id="IPR051198">
    <property type="entry name" value="BchE-like"/>
</dbReference>
<dbReference type="Gene3D" id="3.40.50.280">
    <property type="entry name" value="Cobalamin-binding domain"/>
    <property type="match status" value="1"/>
</dbReference>
<dbReference type="GO" id="GO:0051539">
    <property type="term" value="F:4 iron, 4 sulfur cluster binding"/>
    <property type="evidence" value="ECO:0007669"/>
    <property type="project" value="UniProtKB-KW"/>
</dbReference>
<dbReference type="PANTHER" id="PTHR43409">
    <property type="entry name" value="ANAEROBIC MAGNESIUM-PROTOPORPHYRIN IX MONOMETHYL ESTER CYCLASE-RELATED"/>
    <property type="match status" value="1"/>
</dbReference>
<reference evidence="8" key="1">
    <citation type="journal article" date="2020" name="mSystems">
        <title>Genome- and Community-Level Interaction Insights into Carbon Utilization and Element Cycling Functions of Hydrothermarchaeota in Hydrothermal Sediment.</title>
        <authorList>
            <person name="Zhou Z."/>
            <person name="Liu Y."/>
            <person name="Xu W."/>
            <person name="Pan J."/>
            <person name="Luo Z.H."/>
            <person name="Li M."/>
        </authorList>
    </citation>
    <scope>NUCLEOTIDE SEQUENCE [LARGE SCALE GENOMIC DNA]</scope>
    <source>
        <strain evidence="8">SpSt-349</strain>
    </source>
</reference>
<dbReference type="SFLD" id="SFLDS00029">
    <property type="entry name" value="Radical_SAM"/>
    <property type="match status" value="1"/>
</dbReference>
<gene>
    <name evidence="8" type="ORF">ENQ87_09000</name>
</gene>
<dbReference type="PROSITE" id="PS51332">
    <property type="entry name" value="B12_BINDING"/>
    <property type="match status" value="1"/>
</dbReference>
<dbReference type="InterPro" id="IPR058240">
    <property type="entry name" value="rSAM_sf"/>
</dbReference>
<dbReference type="PANTHER" id="PTHR43409:SF16">
    <property type="entry name" value="SLR0320 PROTEIN"/>
    <property type="match status" value="1"/>
</dbReference>
<dbReference type="GO" id="GO:0031419">
    <property type="term" value="F:cobalamin binding"/>
    <property type="evidence" value="ECO:0007669"/>
    <property type="project" value="InterPro"/>
</dbReference>
<dbReference type="CDD" id="cd01335">
    <property type="entry name" value="Radical_SAM"/>
    <property type="match status" value="1"/>
</dbReference>
<keyword evidence="5" id="KW-0411">Iron-sulfur</keyword>
<dbReference type="SFLD" id="SFLDG01082">
    <property type="entry name" value="B12-binding_domain_containing"/>
    <property type="match status" value="1"/>
</dbReference>
<dbReference type="PROSITE" id="PS51918">
    <property type="entry name" value="RADICAL_SAM"/>
    <property type="match status" value="1"/>
</dbReference>
<dbReference type="Pfam" id="PF04055">
    <property type="entry name" value="Radical_SAM"/>
    <property type="match status" value="1"/>
</dbReference>
<name>A0A831UEF3_GEOME</name>
<dbReference type="InterPro" id="IPR006158">
    <property type="entry name" value="Cobalamin-bd"/>
</dbReference>
<protein>
    <submittedName>
        <fullName evidence="8">Radical SAM protein</fullName>
    </submittedName>
</protein>
<keyword evidence="3" id="KW-0479">Metal-binding</keyword>
<evidence type="ECO:0000259" key="6">
    <source>
        <dbReference type="PROSITE" id="PS51332"/>
    </source>
</evidence>
<dbReference type="InterPro" id="IPR023404">
    <property type="entry name" value="rSAM_horseshoe"/>
</dbReference>
<dbReference type="Gene3D" id="3.80.30.20">
    <property type="entry name" value="tm_1862 like domain"/>
    <property type="match status" value="1"/>
</dbReference>
<sequence>MKVVLAAIHPSPSPQAVPLANAFLKAYLATDEELHARVTVELCDFLCADPPEACAAEILALGPEAVGFSLYIWNAEASARVAAELRRKRPGLAIFAGGPQATADPFGALADGGYDFLILGEGEVPFLEVAARLGAGRTPWGGPGTAWLEDGKVTGRPPQPVKLLDTIPSPFLTGVIEPGRYRGLLWQLSRGCDFACEYCFDYKGTKGVRRFSLERIDAELDFLVRHNVPQVFVLDSTFNVDAKRAKTILRMIRKRAPHIHFHFEVRSEFVDREMARLFAGITCSLQIGLQSSDPVVLKGIRRHFDRDDFRKRVALLNESGAVFGFDLIYGLPGDSLEGFRRSLDFAVGLYPNHLDIFPLAVLPGTPLSARAAKAGLDHLAAPPYTLTGSPTFPARDMARAARLAAACDIFYSRGKAVAWFRGVTAPLSLTPAAFFEAFGQWLESEGHEAREEVLDDETIWRLQRSFLSRIFADRRLARFLPAALDLVDYHYHYAAALLAPPPELPTDRSLAGVNILDQFPRLAPSARLARFSYEITDLLEVGDVDLREICACFSPGPSWAVIYPRGGEIFTESLLEPFFRLLEGLDGSRQAREVAARLGLKAGEAAEFLEFAAAEGVVLLSRESLPG</sequence>